<dbReference type="AlphaFoldDB" id="A0A2S0RGS1"/>
<sequence length="251" mass="28705">MKKLLIFLLAVNTGYAQQPKRKLVWEEQFNGKSLNEKDWNFELGDGCPNCGWGNNERQLYTKENHKLVDGKLVITAKKVGDTYSSTRITTQGKRQFQYGRIEARAKVPVGQGIWPAFWMLGANIGTAGWPKCGEIDILEYIGREPDMVYTTLHTQDTHGEHASSKKTKIDAVEDGFHLYATEWDAEKIRFYVDDQLVYTYQPEPKTEGNWPFNQPFYILINCAIGGNFGGPAVDDSIFPQQYIIDYVKVYQ</sequence>
<feature type="domain" description="GH16" evidence="2">
    <location>
        <begin position="23"/>
        <end position="251"/>
    </location>
</feature>
<evidence type="ECO:0000259" key="2">
    <source>
        <dbReference type="PROSITE" id="PS51762"/>
    </source>
</evidence>
<organism evidence="3 4">
    <name type="scientific">Flavobacterium magnum</name>
    <dbReference type="NCBI Taxonomy" id="2162713"/>
    <lineage>
        <taxon>Bacteria</taxon>
        <taxon>Pseudomonadati</taxon>
        <taxon>Bacteroidota</taxon>
        <taxon>Flavobacteriia</taxon>
        <taxon>Flavobacteriales</taxon>
        <taxon>Flavobacteriaceae</taxon>
        <taxon>Flavobacterium</taxon>
    </lineage>
</organism>
<name>A0A2S0RGS1_9FLAO</name>
<dbReference type="InterPro" id="IPR013320">
    <property type="entry name" value="ConA-like_dom_sf"/>
</dbReference>
<comment type="similarity">
    <text evidence="1">Belongs to the glycosyl hydrolase 16 family.</text>
</comment>
<dbReference type="CDD" id="cd08023">
    <property type="entry name" value="GH16_laminarinase_like"/>
    <property type="match status" value="1"/>
</dbReference>
<dbReference type="EMBL" id="CP028811">
    <property type="protein sequence ID" value="AWA30815.1"/>
    <property type="molecule type" value="Genomic_DNA"/>
</dbReference>
<dbReference type="PANTHER" id="PTHR10963:SF55">
    <property type="entry name" value="GLYCOSIDE HYDROLASE FAMILY 16 PROTEIN"/>
    <property type="match status" value="1"/>
</dbReference>
<keyword evidence="4" id="KW-1185">Reference proteome</keyword>
<dbReference type="PANTHER" id="PTHR10963">
    <property type="entry name" value="GLYCOSYL HYDROLASE-RELATED"/>
    <property type="match status" value="1"/>
</dbReference>
<evidence type="ECO:0000313" key="3">
    <source>
        <dbReference type="EMBL" id="AWA30815.1"/>
    </source>
</evidence>
<accession>A0A2S0RGS1</accession>
<dbReference type="KEGG" id="fmg:HYN48_12405"/>
<gene>
    <name evidence="3" type="ORF">HYN48_12405</name>
</gene>
<dbReference type="Gene3D" id="2.60.120.200">
    <property type="match status" value="1"/>
</dbReference>
<dbReference type="GO" id="GO:0005975">
    <property type="term" value="P:carbohydrate metabolic process"/>
    <property type="evidence" value="ECO:0007669"/>
    <property type="project" value="InterPro"/>
</dbReference>
<proteinExistence type="inferred from homology"/>
<reference evidence="3 4" key="1">
    <citation type="submission" date="2018-04" db="EMBL/GenBank/DDBJ databases">
        <title>Genome sequencing of Flavobacterium sp. HYN0048.</title>
        <authorList>
            <person name="Yi H."/>
            <person name="Baek C."/>
        </authorList>
    </citation>
    <scope>NUCLEOTIDE SEQUENCE [LARGE SCALE GENOMIC DNA]</scope>
    <source>
        <strain evidence="3 4">HYN0048</strain>
    </source>
</reference>
<dbReference type="PROSITE" id="PS51762">
    <property type="entry name" value="GH16_2"/>
    <property type="match status" value="1"/>
</dbReference>
<dbReference type="SUPFAM" id="SSF49899">
    <property type="entry name" value="Concanavalin A-like lectins/glucanases"/>
    <property type="match status" value="1"/>
</dbReference>
<dbReference type="GO" id="GO:0004553">
    <property type="term" value="F:hydrolase activity, hydrolyzing O-glycosyl compounds"/>
    <property type="evidence" value="ECO:0007669"/>
    <property type="project" value="InterPro"/>
</dbReference>
<dbReference type="InterPro" id="IPR000757">
    <property type="entry name" value="Beta-glucanase-like"/>
</dbReference>
<dbReference type="RefSeq" id="WP_108372171.1">
    <property type="nucleotide sequence ID" value="NZ_CP028811.1"/>
</dbReference>
<dbReference type="Proteomes" id="UP000244193">
    <property type="component" value="Chromosome"/>
</dbReference>
<dbReference type="Pfam" id="PF00722">
    <property type="entry name" value="Glyco_hydro_16"/>
    <property type="match status" value="1"/>
</dbReference>
<dbReference type="InterPro" id="IPR050546">
    <property type="entry name" value="Glycosyl_Hydrlase_16"/>
</dbReference>
<protein>
    <submittedName>
        <fullName evidence="3">Laminarinase</fullName>
    </submittedName>
</protein>
<dbReference type="OrthoDB" id="9809583at2"/>
<evidence type="ECO:0000313" key="4">
    <source>
        <dbReference type="Proteomes" id="UP000244193"/>
    </source>
</evidence>
<evidence type="ECO:0000256" key="1">
    <source>
        <dbReference type="ARBA" id="ARBA00006865"/>
    </source>
</evidence>